<proteinExistence type="predicted"/>
<keyword evidence="2" id="KW-1185">Reference proteome</keyword>
<evidence type="ECO:0000313" key="2">
    <source>
        <dbReference type="Proteomes" id="UP001363622"/>
    </source>
</evidence>
<gene>
    <name evidence="1" type="ORF">IWZ03DRAFT_363996</name>
</gene>
<accession>A0ABR1KB61</accession>
<evidence type="ECO:0000313" key="1">
    <source>
        <dbReference type="EMBL" id="KAK7509133.1"/>
    </source>
</evidence>
<name>A0ABR1KB61_9PEZI</name>
<dbReference type="EMBL" id="JBBPHU010000020">
    <property type="protein sequence ID" value="KAK7509133.1"/>
    <property type="molecule type" value="Genomic_DNA"/>
</dbReference>
<organism evidence="1 2">
    <name type="scientific">Phyllosticta citriasiana</name>
    <dbReference type="NCBI Taxonomy" id="595635"/>
    <lineage>
        <taxon>Eukaryota</taxon>
        <taxon>Fungi</taxon>
        <taxon>Dikarya</taxon>
        <taxon>Ascomycota</taxon>
        <taxon>Pezizomycotina</taxon>
        <taxon>Dothideomycetes</taxon>
        <taxon>Dothideomycetes incertae sedis</taxon>
        <taxon>Botryosphaeriales</taxon>
        <taxon>Phyllostictaceae</taxon>
        <taxon>Phyllosticta</taxon>
    </lineage>
</organism>
<dbReference type="Proteomes" id="UP001363622">
    <property type="component" value="Unassembled WGS sequence"/>
</dbReference>
<comment type="caution">
    <text evidence="1">The sequence shown here is derived from an EMBL/GenBank/DDBJ whole genome shotgun (WGS) entry which is preliminary data.</text>
</comment>
<reference evidence="1 2" key="1">
    <citation type="submission" date="2024-04" db="EMBL/GenBank/DDBJ databases">
        <title>Phyllosticta paracitricarpa is synonymous to the EU quarantine fungus P. citricarpa based on phylogenomic analyses.</title>
        <authorList>
            <consortium name="Lawrence Berkeley National Laboratory"/>
            <person name="Van Ingen-Buijs V.A."/>
            <person name="Van Westerhoven A.C."/>
            <person name="Haridas S."/>
            <person name="Skiadas P."/>
            <person name="Martin F."/>
            <person name="Groenewald J.Z."/>
            <person name="Crous P.W."/>
            <person name="Seidl M.F."/>
        </authorList>
    </citation>
    <scope>NUCLEOTIDE SEQUENCE [LARGE SCALE GENOMIC DNA]</scope>
    <source>
        <strain evidence="1 2">CBS 123371</strain>
    </source>
</reference>
<protein>
    <submittedName>
        <fullName evidence="1">Uncharacterized protein</fullName>
    </submittedName>
</protein>
<sequence>MARPDLVRPTLRSPYLAVQQGGQLVVDGDFGVAHVVVGARQSPLFDVASFSSSSFSVLELELETSVCSTGLSSVLPIYIFERQPGVDIRDDIMERSRANRAQYALPCAPWTFWLSNLENHQHAMPIDTVVEASESLAPFNTRNRGWGYSEQRVAEYAAGSAVPGVHASNEFKGIVSSLEMRRSGRCETQAKMQVCWIHLSFTIIHQTAPNRVLRVF</sequence>